<dbReference type="AlphaFoldDB" id="W4HIG5"/>
<feature type="transmembrane region" description="Helical" evidence="1">
    <location>
        <begin position="151"/>
        <end position="175"/>
    </location>
</feature>
<dbReference type="EMBL" id="AQQW01000006">
    <property type="protein sequence ID" value="ETW12532.1"/>
    <property type="molecule type" value="Genomic_DNA"/>
</dbReference>
<name>W4HIG5_9RHOB</name>
<dbReference type="Pfam" id="PF11750">
    <property type="entry name" value="DUF3307"/>
    <property type="match status" value="1"/>
</dbReference>
<accession>W4HIG5</accession>
<organism evidence="2 3">
    <name type="scientific">Roseivivax marinus</name>
    <dbReference type="NCBI Taxonomy" id="1379903"/>
    <lineage>
        <taxon>Bacteria</taxon>
        <taxon>Pseudomonadati</taxon>
        <taxon>Pseudomonadota</taxon>
        <taxon>Alphaproteobacteria</taxon>
        <taxon>Rhodobacterales</taxon>
        <taxon>Roseobacteraceae</taxon>
        <taxon>Roseivivax</taxon>
    </lineage>
</organism>
<protein>
    <submittedName>
        <fullName evidence="2">Uncharacterized protein</fullName>
    </submittedName>
</protein>
<proteinExistence type="predicted"/>
<sequence>MVAGKGRLRVAALHAASVAALTFLVVAAPTLAALGTTLAVTAVHIAIDRIKQAVGDTLGPFLADQAAHLATLGAAALVVPTLWADSVWAALLPEGTAPALAYLAFGLIAVRAGRFAVGKTLATIGTDAEIEGIAEGSLKDAGARIGELERLLTYALVVTGNTTGVAFLVAAKSILRFDATRDDRASAEYIIVGTLASIAWALGAAFLAILLIGDTP</sequence>
<comment type="caution">
    <text evidence="2">The sequence shown here is derived from an EMBL/GenBank/DDBJ whole genome shotgun (WGS) entry which is preliminary data.</text>
</comment>
<dbReference type="Proteomes" id="UP000019063">
    <property type="component" value="Unassembled WGS sequence"/>
</dbReference>
<keyword evidence="3" id="KW-1185">Reference proteome</keyword>
<dbReference type="PATRIC" id="fig|1317118.6.peg.2259"/>
<dbReference type="eggNOG" id="COG5061">
    <property type="taxonomic scope" value="Bacteria"/>
</dbReference>
<dbReference type="InterPro" id="IPR021737">
    <property type="entry name" value="Phage_phiKZ_Orf197"/>
</dbReference>
<keyword evidence="1" id="KW-0472">Membrane</keyword>
<evidence type="ECO:0000256" key="1">
    <source>
        <dbReference type="SAM" id="Phobius"/>
    </source>
</evidence>
<gene>
    <name evidence="2" type="ORF">ATO8_10959</name>
</gene>
<keyword evidence="1" id="KW-0812">Transmembrane</keyword>
<evidence type="ECO:0000313" key="2">
    <source>
        <dbReference type="EMBL" id="ETW12532.1"/>
    </source>
</evidence>
<feature type="transmembrane region" description="Helical" evidence="1">
    <location>
        <begin position="187"/>
        <end position="212"/>
    </location>
</feature>
<reference evidence="2 3" key="1">
    <citation type="journal article" date="2014" name="Antonie Van Leeuwenhoek">
        <title>Roseivivax atlanticus sp. nov., isolated from surface seawater of the Atlantic Ocean.</title>
        <authorList>
            <person name="Li G."/>
            <person name="Lai Q."/>
            <person name="Liu X."/>
            <person name="Sun F."/>
            <person name="Shao Z."/>
        </authorList>
    </citation>
    <scope>NUCLEOTIDE SEQUENCE [LARGE SCALE GENOMIC DNA]</scope>
    <source>
        <strain evidence="2 3">22II-s10s</strain>
    </source>
</reference>
<evidence type="ECO:0000313" key="3">
    <source>
        <dbReference type="Proteomes" id="UP000019063"/>
    </source>
</evidence>
<dbReference type="STRING" id="1379903.ATO8_10959"/>
<keyword evidence="1" id="KW-1133">Transmembrane helix</keyword>